<organism evidence="6">
    <name type="scientific">Oscillatoriales cyanobacterium SpSt-418</name>
    <dbReference type="NCBI Taxonomy" id="2282169"/>
    <lineage>
        <taxon>Bacteria</taxon>
        <taxon>Bacillati</taxon>
        <taxon>Cyanobacteriota</taxon>
        <taxon>Cyanophyceae</taxon>
        <taxon>Oscillatoriophycideae</taxon>
        <taxon>Oscillatoriales</taxon>
    </lineage>
</organism>
<keyword evidence="3" id="KW-0812">Transmembrane</keyword>
<keyword evidence="1" id="KW-0813">Transport</keyword>
<dbReference type="GO" id="GO:0015679">
    <property type="term" value="P:plasma membrane copper ion transport"/>
    <property type="evidence" value="ECO:0007669"/>
    <property type="project" value="TreeGrafter"/>
</dbReference>
<dbReference type="InterPro" id="IPR051909">
    <property type="entry name" value="MFP_Cation_Efflux"/>
</dbReference>
<feature type="region of interest" description="Disordered" evidence="2">
    <location>
        <begin position="139"/>
        <end position="185"/>
    </location>
</feature>
<protein>
    <submittedName>
        <fullName evidence="6">Cobalt transporter</fullName>
    </submittedName>
</protein>
<dbReference type="GO" id="GO:0030313">
    <property type="term" value="C:cell envelope"/>
    <property type="evidence" value="ECO:0007669"/>
    <property type="project" value="TreeGrafter"/>
</dbReference>
<evidence type="ECO:0000256" key="2">
    <source>
        <dbReference type="SAM" id="MobiDB-lite"/>
    </source>
</evidence>
<reference evidence="6" key="1">
    <citation type="journal article" date="2020" name="mSystems">
        <title>Genome- and Community-Level Interaction Insights into Carbon Utilization and Element Cycling Functions of Hydrothermarchaeota in Hydrothermal Sediment.</title>
        <authorList>
            <person name="Zhou Z."/>
            <person name="Liu Y."/>
            <person name="Xu W."/>
            <person name="Pan J."/>
            <person name="Luo Z.H."/>
            <person name="Li M."/>
        </authorList>
    </citation>
    <scope>NUCLEOTIDE SEQUENCE [LARGE SCALE GENOMIC DNA]</scope>
    <source>
        <strain evidence="6">SpSt-418</strain>
    </source>
</reference>
<dbReference type="PANTHER" id="PTHR30097">
    <property type="entry name" value="CATION EFFLUX SYSTEM PROTEIN CUSB"/>
    <property type="match status" value="1"/>
</dbReference>
<evidence type="ECO:0000259" key="5">
    <source>
        <dbReference type="Pfam" id="PF25975"/>
    </source>
</evidence>
<feature type="transmembrane region" description="Helical" evidence="3">
    <location>
        <begin position="196"/>
        <end position="219"/>
    </location>
</feature>
<keyword evidence="3" id="KW-0472">Membrane</keyword>
<proteinExistence type="predicted"/>
<evidence type="ECO:0000256" key="1">
    <source>
        <dbReference type="ARBA" id="ARBA00022448"/>
    </source>
</evidence>
<dbReference type="GO" id="GO:0060003">
    <property type="term" value="P:copper ion export"/>
    <property type="evidence" value="ECO:0007669"/>
    <property type="project" value="TreeGrafter"/>
</dbReference>
<dbReference type="PANTHER" id="PTHR30097:SF4">
    <property type="entry name" value="SLR6042 PROTEIN"/>
    <property type="match status" value="1"/>
</dbReference>
<dbReference type="EMBL" id="DSRU01000383">
    <property type="protein sequence ID" value="HFN01195.1"/>
    <property type="molecule type" value="Genomic_DNA"/>
</dbReference>
<dbReference type="AlphaFoldDB" id="A0A7C3PJ61"/>
<feature type="signal peptide" evidence="4">
    <location>
        <begin position="1"/>
        <end position="27"/>
    </location>
</feature>
<evidence type="ECO:0000313" key="6">
    <source>
        <dbReference type="EMBL" id="HFN01195.1"/>
    </source>
</evidence>
<accession>A0A7C3PJ61</accession>
<sequence length="233" mass="23716">MRYPQRPFLEAVLVTILLLSVPKAAVAHVGHGDEFQATGGIERVQVNAETDQMLGIVATPIEPAADGSSAIMVPATAVVDADGKQLVFVQYNDFYEPVEVTTGAAQGELIEITQGLSVGENLVTQGSLSLYAESRKTQAAPSPDAIASPQTSPQAADHAQADAAGIAHSHDAAGNMTEQPGDAAGDVAQRSGGFPIGWLAALGGGAALLVGAIAVLGGGRKKKSAFSDKKGGY</sequence>
<name>A0A7C3PJ61_9CYAN</name>
<comment type="caution">
    <text evidence="6">The sequence shown here is derived from an EMBL/GenBank/DDBJ whole genome shotgun (WGS) entry which is preliminary data.</text>
</comment>
<feature type="domain" description="CzcB-like C-terminal circularly permuted SH3-like" evidence="5">
    <location>
        <begin position="71"/>
        <end position="128"/>
    </location>
</feature>
<feature type="chain" id="PRO_5027781821" evidence="4">
    <location>
        <begin position="28"/>
        <end position="233"/>
    </location>
</feature>
<dbReference type="Pfam" id="PF25975">
    <property type="entry name" value="CzcB_C"/>
    <property type="match status" value="1"/>
</dbReference>
<dbReference type="Gene3D" id="2.40.420.20">
    <property type="match status" value="1"/>
</dbReference>
<keyword evidence="4" id="KW-0732">Signal</keyword>
<dbReference type="InterPro" id="IPR058649">
    <property type="entry name" value="CzcB_C"/>
</dbReference>
<feature type="compositionally biased region" description="Low complexity" evidence="2">
    <location>
        <begin position="154"/>
        <end position="167"/>
    </location>
</feature>
<evidence type="ECO:0000256" key="4">
    <source>
        <dbReference type="SAM" id="SignalP"/>
    </source>
</evidence>
<keyword evidence="3" id="KW-1133">Transmembrane helix</keyword>
<gene>
    <name evidence="6" type="ORF">ENR64_26275</name>
</gene>
<evidence type="ECO:0000256" key="3">
    <source>
        <dbReference type="SAM" id="Phobius"/>
    </source>
</evidence>